<keyword evidence="3" id="KW-1003">Cell membrane</keyword>
<evidence type="ECO:0000256" key="6">
    <source>
        <dbReference type="ARBA" id="ARBA00023136"/>
    </source>
</evidence>
<evidence type="ECO:0000256" key="3">
    <source>
        <dbReference type="ARBA" id="ARBA00022475"/>
    </source>
</evidence>
<evidence type="ECO:0000256" key="7">
    <source>
        <dbReference type="SAM" id="Phobius"/>
    </source>
</evidence>
<keyword evidence="6 7" id="KW-0472">Membrane</keyword>
<feature type="transmembrane region" description="Helical" evidence="7">
    <location>
        <begin position="78"/>
        <end position="96"/>
    </location>
</feature>
<evidence type="ECO:0000313" key="9">
    <source>
        <dbReference type="EMBL" id="VGL99473.1"/>
    </source>
</evidence>
<evidence type="ECO:0000256" key="1">
    <source>
        <dbReference type="ARBA" id="ARBA00004651"/>
    </source>
</evidence>
<dbReference type="AlphaFoldDB" id="A0A486NW39"/>
<feature type="transmembrane region" description="Helical" evidence="7">
    <location>
        <begin position="149"/>
        <end position="170"/>
    </location>
</feature>
<dbReference type="PANTHER" id="PTHR34856">
    <property type="entry name" value="PROTEIN NRFD"/>
    <property type="match status" value="1"/>
</dbReference>
<keyword evidence="4 7" id="KW-0812">Transmembrane</keyword>
<evidence type="ECO:0000256" key="5">
    <source>
        <dbReference type="ARBA" id="ARBA00022989"/>
    </source>
</evidence>
<comment type="subcellular location">
    <subcellularLocation>
        <location evidence="1">Cell membrane</location>
        <topology evidence="1">Multi-pass membrane protein</topology>
    </subcellularLocation>
</comment>
<dbReference type="GO" id="GO:0005886">
    <property type="term" value="C:plasma membrane"/>
    <property type="evidence" value="ECO:0007669"/>
    <property type="project" value="UniProtKB-SubCell"/>
</dbReference>
<accession>A0A486NW39</accession>
<proteinExistence type="inferred from homology"/>
<organism evidence="8">
    <name type="scientific">Klebsiella pneumoniae</name>
    <dbReference type="NCBI Taxonomy" id="573"/>
    <lineage>
        <taxon>Bacteria</taxon>
        <taxon>Pseudomonadati</taxon>
        <taxon>Pseudomonadota</taxon>
        <taxon>Gammaproteobacteria</taxon>
        <taxon>Enterobacterales</taxon>
        <taxon>Enterobacteriaceae</taxon>
        <taxon>Klebsiella/Raoultella group</taxon>
        <taxon>Klebsiella</taxon>
        <taxon>Klebsiella pneumoniae complex</taxon>
    </lineage>
</organism>
<protein>
    <submittedName>
        <fullName evidence="8">Tetrathionate reductase subunit C</fullName>
    </submittedName>
</protein>
<feature type="transmembrane region" description="Helical" evidence="7">
    <location>
        <begin position="116"/>
        <end position="137"/>
    </location>
</feature>
<sequence length="267" mass="30114">MDMRKRLLLVLLIFASAGAFLVPLSHVHVNEVIARPQEVSWLPWAMLYHFSFSVTACATLFASALHWSKRTLPQRKDVALLIAPLFAIVALLALLVESRQPTSIWQLYTHPAPPSWMTLGALFLPLFARFLNLWGAAQWATRFFNKRYAVTKWLAVICAILVPGMLIYSGPEVFLPQSHPVGFSYAFTPMMYLSALIFFALMLASTRITLPQQRRMSQWQFLKLILNGVGKPRLITRPGDSSVAGNVIFGTLLRHRPVDVLVHFPST</sequence>
<name>A0A486NW39_KLEPN</name>
<dbReference type="PANTHER" id="PTHR34856:SF2">
    <property type="entry name" value="PROTEIN NRFD"/>
    <property type="match status" value="1"/>
</dbReference>
<comment type="similarity">
    <text evidence="2">Belongs to the NrfD family.</text>
</comment>
<evidence type="ECO:0000256" key="4">
    <source>
        <dbReference type="ARBA" id="ARBA00022692"/>
    </source>
</evidence>
<evidence type="ECO:0000313" key="8">
    <source>
        <dbReference type="EMBL" id="VGL63795.1"/>
    </source>
</evidence>
<gene>
    <name evidence="8" type="ORF">SAMEA4873646_02587</name>
    <name evidence="9" type="ORF">SAMEA4873654_01467</name>
</gene>
<dbReference type="InterPro" id="IPR005614">
    <property type="entry name" value="NrfD-like"/>
</dbReference>
<keyword evidence="5 7" id="KW-1133">Transmembrane helix</keyword>
<evidence type="ECO:0000256" key="2">
    <source>
        <dbReference type="ARBA" id="ARBA00008929"/>
    </source>
</evidence>
<feature type="transmembrane region" description="Helical" evidence="7">
    <location>
        <begin position="44"/>
        <end position="66"/>
    </location>
</feature>
<dbReference type="EMBL" id="CAAHDA010000001">
    <property type="protein sequence ID" value="VGL99473.1"/>
    <property type="molecule type" value="Genomic_DNA"/>
</dbReference>
<reference evidence="8" key="1">
    <citation type="submission" date="2019-03" db="EMBL/GenBank/DDBJ databases">
        <authorList>
            <consortium name="Pathogen Informatics"/>
        </authorList>
    </citation>
    <scope>NUCLEOTIDE SEQUENCE</scope>
    <source>
        <strain evidence="8">5012STDY7626444</strain>
        <strain evidence="9">5012STDY7626458</strain>
    </source>
</reference>
<dbReference type="Pfam" id="PF03916">
    <property type="entry name" value="NrfD"/>
    <property type="match status" value="1"/>
</dbReference>
<dbReference type="Gene3D" id="1.20.1630.10">
    <property type="entry name" value="Formate dehydrogenase/DMSO reductase domain"/>
    <property type="match status" value="1"/>
</dbReference>
<dbReference type="RefSeq" id="WP_048978082.1">
    <property type="nucleotide sequence ID" value="NZ_BAABZX010000047.1"/>
</dbReference>
<feature type="transmembrane region" description="Helical" evidence="7">
    <location>
        <begin position="190"/>
        <end position="210"/>
    </location>
</feature>
<dbReference type="EMBL" id="CAAHCP010000005">
    <property type="protein sequence ID" value="VGL63795.1"/>
    <property type="molecule type" value="Genomic_DNA"/>
</dbReference>
<dbReference type="InterPro" id="IPR052049">
    <property type="entry name" value="Electron_transfer_protein"/>
</dbReference>